<evidence type="ECO:0000313" key="3">
    <source>
        <dbReference type="EMBL" id="MFC5053660.1"/>
    </source>
</evidence>
<proteinExistence type="predicted"/>
<evidence type="ECO:0000256" key="1">
    <source>
        <dbReference type="SAM" id="MobiDB-lite"/>
    </source>
</evidence>
<dbReference type="InterPro" id="IPR027417">
    <property type="entry name" value="P-loop_NTPase"/>
</dbReference>
<dbReference type="SUPFAM" id="SSF52540">
    <property type="entry name" value="P-loop containing nucleoside triphosphate hydrolases"/>
    <property type="match status" value="1"/>
</dbReference>
<gene>
    <name evidence="3" type="ORF">ACFPFM_07795</name>
</gene>
<accession>A0ABV9XTI6</accession>
<dbReference type="Proteomes" id="UP001595833">
    <property type="component" value="Unassembled WGS sequence"/>
</dbReference>
<reference evidence="4" key="1">
    <citation type="journal article" date="2019" name="Int. J. Syst. Evol. Microbiol.">
        <title>The Global Catalogue of Microorganisms (GCM) 10K type strain sequencing project: providing services to taxonomists for standard genome sequencing and annotation.</title>
        <authorList>
            <consortium name="The Broad Institute Genomics Platform"/>
            <consortium name="The Broad Institute Genome Sequencing Center for Infectious Disease"/>
            <person name="Wu L."/>
            <person name="Ma J."/>
        </authorList>
    </citation>
    <scope>NUCLEOTIDE SEQUENCE [LARGE SCALE GENOMIC DNA]</scope>
    <source>
        <strain evidence="4">KCTC 12848</strain>
    </source>
</reference>
<keyword evidence="2" id="KW-0472">Membrane</keyword>
<dbReference type="RefSeq" id="WP_344036525.1">
    <property type="nucleotide sequence ID" value="NZ_BAAAKE010000005.1"/>
</dbReference>
<keyword evidence="4" id="KW-1185">Reference proteome</keyword>
<keyword evidence="2" id="KW-0812">Transmembrane</keyword>
<feature type="compositionally biased region" description="Low complexity" evidence="1">
    <location>
        <begin position="691"/>
        <end position="704"/>
    </location>
</feature>
<keyword evidence="2" id="KW-1133">Transmembrane helix</keyword>
<dbReference type="Gene3D" id="3.40.50.300">
    <property type="entry name" value="P-loop containing nucleotide triphosphate hydrolases"/>
    <property type="match status" value="1"/>
</dbReference>
<feature type="region of interest" description="Disordered" evidence="1">
    <location>
        <begin position="691"/>
        <end position="712"/>
    </location>
</feature>
<organism evidence="3 4">
    <name type="scientific">Saccharothrix xinjiangensis</name>
    <dbReference type="NCBI Taxonomy" id="204798"/>
    <lineage>
        <taxon>Bacteria</taxon>
        <taxon>Bacillati</taxon>
        <taxon>Actinomycetota</taxon>
        <taxon>Actinomycetes</taxon>
        <taxon>Pseudonocardiales</taxon>
        <taxon>Pseudonocardiaceae</taxon>
        <taxon>Saccharothrix</taxon>
    </lineage>
</organism>
<dbReference type="EMBL" id="JBHSJB010000007">
    <property type="protein sequence ID" value="MFC5053660.1"/>
    <property type="molecule type" value="Genomic_DNA"/>
</dbReference>
<comment type="caution">
    <text evidence="3">The sequence shown here is derived from an EMBL/GenBank/DDBJ whole genome shotgun (WGS) entry which is preliminary data.</text>
</comment>
<sequence>MVGGLLLTAALAITPAAVGASWWIHALVVAVPAGLITWQGRDILLQGRAFEELGSNRVRERMASWFTVALALHLIWIAATATGLLSWWQAGPCLAALGALEWAVAANWEYRVTRIKPAAQVEVFEAELVDDEPPTYYDGLDDSALGTAVLAALGFDHYVVLPPNRAEELRPGVTVWVCQKLTPLAYAEQLYKTAVRQAIARRQAPERVKIPEIKELPTLTHKDAEEIANVIMSLTGVEMAGDYVEVVRHRLAGRVIITVATTDIGAQALPYTALDATPRDPRRMAIGLAKRGTDVAVNPRQHWKLIGPTGSGKSGAENVWIAEDIVRGHRVIVCGADKVWDLVEEWVDGLGGVDLPIRAVQGLGDTLRALVAVARHARWKQTLPAAQRAGIAPVRLVVTESSRVMVDRSLTIGWDGRDWTAGELIGHISRSTQGADDWLLLSSQDFDHDYWGTEAASIKNNTGGTLLCRSRNADERRRALGDAYYGLPDLQHPGESYVKDSGIPEYVKLFYPQESDPSKPRLHDGPTVRDIARIRAGQAREFTGEELRVMGTWFATLPRRMTPAYRDYLRGERPLTIQIEDDDFTAPQRGADALIAEADAMLAQLGIPLPAALPAPEPQVAEALQRPPLRERIVQLVEQAGQLGRKDVLAALLAEGYDTTQQSVDNALSALAKPRGRLRRDQAAAGVYLPAHTSLTSPTPTPVTAGGGASHA</sequence>
<evidence type="ECO:0000313" key="4">
    <source>
        <dbReference type="Proteomes" id="UP001595833"/>
    </source>
</evidence>
<name>A0ABV9XTI6_9PSEU</name>
<protein>
    <submittedName>
        <fullName evidence="3">Uncharacterized protein</fullName>
    </submittedName>
</protein>
<feature type="transmembrane region" description="Helical" evidence="2">
    <location>
        <begin position="62"/>
        <end position="88"/>
    </location>
</feature>
<evidence type="ECO:0000256" key="2">
    <source>
        <dbReference type="SAM" id="Phobius"/>
    </source>
</evidence>